<protein>
    <submittedName>
        <fullName evidence="15">Target SNARE coiled-coil homology domain</fullName>
    </submittedName>
</protein>
<keyword evidence="6" id="KW-0333">Golgi apparatus</keyword>
<dbReference type="GO" id="GO:0005794">
    <property type="term" value="C:Golgi apparatus"/>
    <property type="evidence" value="ECO:0007669"/>
    <property type="project" value="UniProtKB-SubCell"/>
</dbReference>
<evidence type="ECO:0000256" key="7">
    <source>
        <dbReference type="ARBA" id="ARBA00023054"/>
    </source>
</evidence>
<evidence type="ECO:0000256" key="6">
    <source>
        <dbReference type="ARBA" id="ARBA00023034"/>
    </source>
</evidence>
<keyword evidence="3 13" id="KW-0812">Transmembrane</keyword>
<dbReference type="SUPFAM" id="SSF58038">
    <property type="entry name" value="SNARE fusion complex"/>
    <property type="match status" value="1"/>
</dbReference>
<keyword evidence="2" id="KW-0813">Transport</keyword>
<evidence type="ECO:0000256" key="4">
    <source>
        <dbReference type="ARBA" id="ARBA00022927"/>
    </source>
</evidence>
<evidence type="ECO:0000256" key="10">
    <source>
        <dbReference type="ARBA" id="ARBA00054128"/>
    </source>
</evidence>
<evidence type="ECO:0000256" key="3">
    <source>
        <dbReference type="ARBA" id="ARBA00022692"/>
    </source>
</evidence>
<feature type="coiled-coil region" evidence="12">
    <location>
        <begin position="142"/>
        <end position="197"/>
    </location>
</feature>
<dbReference type="CDD" id="cd15841">
    <property type="entry name" value="SNARE_Qc"/>
    <property type="match status" value="1"/>
</dbReference>
<dbReference type="EMBL" id="JBAMMX010000008">
    <property type="protein sequence ID" value="KAK6934791.1"/>
    <property type="molecule type" value="Genomic_DNA"/>
</dbReference>
<dbReference type="Pfam" id="PF05739">
    <property type="entry name" value="SNARE"/>
    <property type="match status" value="1"/>
</dbReference>
<dbReference type="Proteomes" id="UP001370490">
    <property type="component" value="Unassembled WGS sequence"/>
</dbReference>
<dbReference type="PANTHER" id="PTHR12791">
    <property type="entry name" value="GOLGI SNARE BET1-RELATED"/>
    <property type="match status" value="1"/>
</dbReference>
<sequence length="233" mass="25918">MVAYENSSDGDGGIIKICEQVVHEIQQFHFHGPVCIIICCNSEFEYIKLRAELVGSVPFSPPLHNIAELTISSARIFMRNLSGKDMNRRQEMLKKLSSKVNQMATTLNMSTSADRESLLGLDKKPDAMSRAVGLDSHGLVGLQQQDEDLDKLEETVTSTKHIALAVNEELTLHARLLDDLDQHVDSTNSRLQRVQKRLAILNKGTKGGCSCLILLVIVIVILIVVIWAIIKYL</sequence>
<organism evidence="15 16">
    <name type="scientific">Dillenia turbinata</name>
    <dbReference type="NCBI Taxonomy" id="194707"/>
    <lineage>
        <taxon>Eukaryota</taxon>
        <taxon>Viridiplantae</taxon>
        <taxon>Streptophyta</taxon>
        <taxon>Embryophyta</taxon>
        <taxon>Tracheophyta</taxon>
        <taxon>Spermatophyta</taxon>
        <taxon>Magnoliopsida</taxon>
        <taxon>eudicotyledons</taxon>
        <taxon>Gunneridae</taxon>
        <taxon>Pentapetalae</taxon>
        <taxon>Dilleniales</taxon>
        <taxon>Dilleniaceae</taxon>
        <taxon>Dillenia</taxon>
    </lineage>
</organism>
<feature type="transmembrane region" description="Helical" evidence="13">
    <location>
        <begin position="212"/>
        <end position="230"/>
    </location>
</feature>
<evidence type="ECO:0000256" key="8">
    <source>
        <dbReference type="ARBA" id="ARBA00023136"/>
    </source>
</evidence>
<reference evidence="15 16" key="1">
    <citation type="submission" date="2023-12" db="EMBL/GenBank/DDBJ databases">
        <title>A high-quality genome assembly for Dillenia turbinata (Dilleniales).</title>
        <authorList>
            <person name="Chanderbali A."/>
        </authorList>
    </citation>
    <scope>NUCLEOTIDE SEQUENCE [LARGE SCALE GENOMIC DNA]</scope>
    <source>
        <strain evidence="15">LSX21</strain>
        <tissue evidence="15">Leaf</tissue>
    </source>
</reference>
<dbReference type="GO" id="GO:0016192">
    <property type="term" value="P:vesicle-mediated transport"/>
    <property type="evidence" value="ECO:0007669"/>
    <property type="project" value="UniProtKB-ARBA"/>
</dbReference>
<evidence type="ECO:0000256" key="2">
    <source>
        <dbReference type="ARBA" id="ARBA00022448"/>
    </source>
</evidence>
<dbReference type="GO" id="GO:0010008">
    <property type="term" value="C:endosome membrane"/>
    <property type="evidence" value="ECO:0007669"/>
    <property type="project" value="UniProtKB-ARBA"/>
</dbReference>
<keyword evidence="8 13" id="KW-0472">Membrane</keyword>
<evidence type="ECO:0000256" key="5">
    <source>
        <dbReference type="ARBA" id="ARBA00022989"/>
    </source>
</evidence>
<evidence type="ECO:0000256" key="11">
    <source>
        <dbReference type="ARBA" id="ARBA00060376"/>
    </source>
</evidence>
<comment type="caution">
    <text evidence="15">The sequence shown here is derived from an EMBL/GenBank/DDBJ whole genome shotgun (WGS) entry which is preliminary data.</text>
</comment>
<evidence type="ECO:0000256" key="1">
    <source>
        <dbReference type="ARBA" id="ARBA00009063"/>
    </source>
</evidence>
<evidence type="ECO:0000256" key="12">
    <source>
        <dbReference type="SAM" id="Coils"/>
    </source>
</evidence>
<name>A0AAN8VRL3_9MAGN</name>
<evidence type="ECO:0000313" key="16">
    <source>
        <dbReference type="Proteomes" id="UP001370490"/>
    </source>
</evidence>
<dbReference type="Gene3D" id="1.20.5.110">
    <property type="match status" value="1"/>
</dbReference>
<dbReference type="FunFam" id="1.20.5.110:FF:000030">
    <property type="entry name" value="syntaxin-51 isoform X2"/>
    <property type="match status" value="1"/>
</dbReference>
<comment type="function">
    <text evidence="10">Vesicle trafficking protein that functions in the secretory pathway.</text>
</comment>
<dbReference type="AlphaFoldDB" id="A0AAN8VRL3"/>
<evidence type="ECO:0000313" key="15">
    <source>
        <dbReference type="EMBL" id="KAK6934791.1"/>
    </source>
</evidence>
<keyword evidence="7 12" id="KW-0175">Coiled coil</keyword>
<comment type="subcellular location">
    <subcellularLocation>
        <location evidence="9">Golgi apparatus</location>
        <location evidence="9">trans-Golgi network membrane</location>
        <topology evidence="9">Single-pass type IV membrane protein</topology>
    </subcellularLocation>
    <subcellularLocation>
        <location evidence="11">Prevacuolar compartment membrane</location>
        <topology evidence="11">Single-pass type IV membrane protein</topology>
    </subcellularLocation>
</comment>
<dbReference type="InterPro" id="IPR000727">
    <property type="entry name" value="T_SNARE_dom"/>
</dbReference>
<comment type="similarity">
    <text evidence="1">Belongs to the syntaxin family.</text>
</comment>
<proteinExistence type="inferred from homology"/>
<accession>A0AAN8VRL3</accession>
<keyword evidence="4" id="KW-0653">Protein transport</keyword>
<dbReference type="GO" id="GO:0005484">
    <property type="term" value="F:SNAP receptor activity"/>
    <property type="evidence" value="ECO:0007669"/>
    <property type="project" value="UniProtKB-ARBA"/>
</dbReference>
<gene>
    <name evidence="15" type="ORF">RJ641_034946</name>
</gene>
<dbReference type="PROSITE" id="PS50192">
    <property type="entry name" value="T_SNARE"/>
    <property type="match status" value="1"/>
</dbReference>
<evidence type="ECO:0000256" key="13">
    <source>
        <dbReference type="SAM" id="Phobius"/>
    </source>
</evidence>
<evidence type="ECO:0000256" key="9">
    <source>
        <dbReference type="ARBA" id="ARBA00037801"/>
    </source>
</evidence>
<dbReference type="GO" id="GO:0015031">
    <property type="term" value="P:protein transport"/>
    <property type="evidence" value="ECO:0007669"/>
    <property type="project" value="UniProtKB-KW"/>
</dbReference>
<dbReference type="SMART" id="SM00397">
    <property type="entry name" value="t_SNARE"/>
    <property type="match status" value="1"/>
</dbReference>
<keyword evidence="16" id="KW-1185">Reference proteome</keyword>
<keyword evidence="5 13" id="KW-1133">Transmembrane helix</keyword>
<feature type="domain" description="T-SNARE coiled-coil homology" evidence="14">
    <location>
        <begin position="139"/>
        <end position="201"/>
    </location>
</feature>
<evidence type="ECO:0000259" key="14">
    <source>
        <dbReference type="PROSITE" id="PS50192"/>
    </source>
</evidence>